<evidence type="ECO:0000259" key="7">
    <source>
        <dbReference type="Pfam" id="PF22624"/>
    </source>
</evidence>
<protein>
    <submittedName>
        <fullName evidence="8">4'-phosphopantetheinyl transferase Sfp</fullName>
        <ecNumber evidence="8">2.7.8.-</ecNumber>
    </submittedName>
</protein>
<feature type="domain" description="4'-phosphopantetheinyl transferase N-terminal" evidence="7">
    <location>
        <begin position="18"/>
        <end position="94"/>
    </location>
</feature>
<dbReference type="Gene3D" id="3.90.470.20">
    <property type="entry name" value="4'-phosphopantetheinyl transferase domain"/>
    <property type="match status" value="2"/>
</dbReference>
<evidence type="ECO:0000256" key="1">
    <source>
        <dbReference type="ARBA" id="ARBA00001946"/>
    </source>
</evidence>
<organism evidence="8 9">
    <name type="scientific">Thermoanaerobacter kivui</name>
    <name type="common">Acetogenium kivui</name>
    <dbReference type="NCBI Taxonomy" id="2325"/>
    <lineage>
        <taxon>Bacteria</taxon>
        <taxon>Bacillati</taxon>
        <taxon>Bacillota</taxon>
        <taxon>Clostridia</taxon>
        <taxon>Thermoanaerobacterales</taxon>
        <taxon>Thermoanaerobacteraceae</taxon>
        <taxon>Thermoanaerobacter</taxon>
    </lineage>
</organism>
<dbReference type="OrthoDB" id="9808281at2"/>
<sequence>MNEVYAVKLETPIEEGRLLEFVSPARRKEIKQFSLRAERIRKLVGQLLLQFVLQNKKKIFLCPLQFIRNDWGKPSIAGLEGVHFNISHSYDCVVCGISLLPIGIDVEKVREINTNIANRFFSTEEIEYVNMKNGNERLERFFQIWTRKESYVKAVGKGLMIPLNSFNITPVKVSQLYDQNGFIYYIKDYHLKDGYKLAICSQSNEFFDDVEFITIREILDGLQAS</sequence>
<dbReference type="GO" id="GO:0005829">
    <property type="term" value="C:cytosol"/>
    <property type="evidence" value="ECO:0007669"/>
    <property type="project" value="TreeGrafter"/>
</dbReference>
<dbReference type="EC" id="2.7.8.-" evidence="8"/>
<dbReference type="eggNOG" id="COG2091">
    <property type="taxonomic scope" value="Bacteria"/>
</dbReference>
<comment type="similarity">
    <text evidence="2">Belongs to the P-Pant transferase superfamily. Gsp/Sfp/HetI/AcpT family.</text>
</comment>
<dbReference type="PANTHER" id="PTHR12215">
    <property type="entry name" value="PHOSPHOPANTETHEINE TRANSFERASE"/>
    <property type="match status" value="1"/>
</dbReference>
<keyword evidence="3 8" id="KW-0808">Transferase</keyword>
<dbReference type="KEGG" id="tki:TKV_c09470"/>
<name>A0A097AQL6_THEKI</name>
<evidence type="ECO:0000256" key="2">
    <source>
        <dbReference type="ARBA" id="ARBA00010990"/>
    </source>
</evidence>
<evidence type="ECO:0000313" key="8">
    <source>
        <dbReference type="EMBL" id="AIS52126.1"/>
    </source>
</evidence>
<dbReference type="Proteomes" id="UP000029669">
    <property type="component" value="Chromosome"/>
</dbReference>
<dbReference type="HOGENOM" id="CLU_057011_6_2_9"/>
<dbReference type="EMBL" id="CP009170">
    <property type="protein sequence ID" value="AIS52126.1"/>
    <property type="molecule type" value="Genomic_DNA"/>
</dbReference>
<dbReference type="NCBIfam" id="TIGR00556">
    <property type="entry name" value="pantethn_trn"/>
    <property type="match status" value="1"/>
</dbReference>
<evidence type="ECO:0000259" key="6">
    <source>
        <dbReference type="Pfam" id="PF01648"/>
    </source>
</evidence>
<reference evidence="9" key="1">
    <citation type="journal article" date="2015" name="Genome Announc.">
        <title>Whole-Genome Sequences of 80 Environmental and Clinical Isolates of Burkholderia pseudomallei.</title>
        <authorList>
            <person name="Johnson S.L."/>
            <person name="Baker A.L."/>
            <person name="Chain P.S."/>
            <person name="Currie B.J."/>
            <person name="Daligault H.E."/>
            <person name="Davenport K.W."/>
            <person name="Davis C.B."/>
            <person name="Inglis T.J."/>
            <person name="Kaestli M."/>
            <person name="Koren S."/>
            <person name="Mayo M."/>
            <person name="Merritt A.J."/>
            <person name="Price E.P."/>
            <person name="Sarovich D.S."/>
            <person name="Warner J."/>
            <person name="Rosovitz M.J."/>
        </authorList>
    </citation>
    <scope>NUCLEOTIDE SEQUENCE [LARGE SCALE GENOMIC DNA]</scope>
    <source>
        <strain evidence="9">DSM 2030</strain>
    </source>
</reference>
<keyword evidence="5" id="KW-0460">Magnesium</keyword>
<dbReference type="GO" id="GO:0006633">
    <property type="term" value="P:fatty acid biosynthetic process"/>
    <property type="evidence" value="ECO:0007669"/>
    <property type="project" value="InterPro"/>
</dbReference>
<dbReference type="GO" id="GO:0008897">
    <property type="term" value="F:holo-[acyl-carrier-protein] synthase activity"/>
    <property type="evidence" value="ECO:0007669"/>
    <property type="project" value="InterPro"/>
</dbReference>
<dbReference type="AlphaFoldDB" id="A0A097AQL6"/>
<dbReference type="RefSeq" id="WP_049684927.1">
    <property type="nucleotide sequence ID" value="NZ_CP009170.1"/>
</dbReference>
<dbReference type="InterPro" id="IPR004568">
    <property type="entry name" value="Ppantetheine-prot_Trfase_dom"/>
</dbReference>
<dbReference type="InterPro" id="IPR008278">
    <property type="entry name" value="4-PPantetheinyl_Trfase_dom"/>
</dbReference>
<dbReference type="InterPro" id="IPR050559">
    <property type="entry name" value="P-Pant_transferase_sf"/>
</dbReference>
<evidence type="ECO:0000313" key="9">
    <source>
        <dbReference type="Proteomes" id="UP000029669"/>
    </source>
</evidence>
<dbReference type="GO" id="GO:0000287">
    <property type="term" value="F:magnesium ion binding"/>
    <property type="evidence" value="ECO:0007669"/>
    <property type="project" value="InterPro"/>
</dbReference>
<dbReference type="InterPro" id="IPR037143">
    <property type="entry name" value="4-PPantetheinyl_Trfase_dom_sf"/>
</dbReference>
<evidence type="ECO:0000256" key="5">
    <source>
        <dbReference type="ARBA" id="ARBA00022842"/>
    </source>
</evidence>
<feature type="domain" description="4'-phosphopantetheinyl transferase" evidence="6">
    <location>
        <begin position="101"/>
        <end position="200"/>
    </location>
</feature>
<gene>
    <name evidence="8" type="primary">sfp</name>
    <name evidence="8" type="ORF">TKV_c09470</name>
</gene>
<comment type="cofactor">
    <cofactor evidence="1">
        <name>Mg(2+)</name>
        <dbReference type="ChEBI" id="CHEBI:18420"/>
    </cofactor>
</comment>
<dbReference type="STRING" id="2325.TKV_c09470"/>
<dbReference type="Pfam" id="PF22624">
    <property type="entry name" value="AASDHPPT_N"/>
    <property type="match status" value="1"/>
</dbReference>
<dbReference type="PANTHER" id="PTHR12215:SF10">
    <property type="entry name" value="L-AMINOADIPATE-SEMIALDEHYDE DEHYDROGENASE-PHOSPHOPANTETHEINYL TRANSFERASE"/>
    <property type="match status" value="1"/>
</dbReference>
<proteinExistence type="inferred from homology"/>
<accession>A0A097AQL6</accession>
<dbReference type="SUPFAM" id="SSF56214">
    <property type="entry name" value="4'-phosphopantetheinyl transferase"/>
    <property type="match status" value="2"/>
</dbReference>
<dbReference type="InterPro" id="IPR055066">
    <property type="entry name" value="AASDHPPT_N"/>
</dbReference>
<keyword evidence="9" id="KW-1185">Reference proteome</keyword>
<evidence type="ECO:0000256" key="3">
    <source>
        <dbReference type="ARBA" id="ARBA00022679"/>
    </source>
</evidence>
<keyword evidence="4" id="KW-0479">Metal-binding</keyword>
<dbReference type="Pfam" id="PF01648">
    <property type="entry name" value="ACPS"/>
    <property type="match status" value="1"/>
</dbReference>
<dbReference type="GO" id="GO:0019878">
    <property type="term" value="P:lysine biosynthetic process via aminoadipic acid"/>
    <property type="evidence" value="ECO:0007669"/>
    <property type="project" value="TreeGrafter"/>
</dbReference>
<evidence type="ECO:0000256" key="4">
    <source>
        <dbReference type="ARBA" id="ARBA00022723"/>
    </source>
</evidence>